<proteinExistence type="predicted"/>
<dbReference type="InterPro" id="IPR041588">
    <property type="entry name" value="Integrase_H2C2"/>
</dbReference>
<dbReference type="AlphaFoldDB" id="A0A8X6Y150"/>
<sequence>MLESKWWEGPLWLKSSEDWPAKELTCEPREVISETRKSELVNVNVFEESIPWYAVRFSNYHSIVRLMGWILRFINNSRTTVEKRKHFELSSHEIKSAEKVLIRIVQGKMFPNLSSIPLVNAFKDNEGVIRIKTKLTERKDDPNFIAPILLPSNCILTTRLIEYYHHKHCHAGVQILMSILREKFWILKSRKTVRDVVRWCVRCRQYISKSPVSDPVSLPSDRVKDANVFDVTGIDLAGPLFTRDGEDSNDLIPLTPSLFLNGQSSYQTIDLDLSEFSKFQKRIRYRRKLIEDFRSRFRKEYLGQLRQKLPGRDGKVRTLKIRCKNSEIIRPIQRVYPLEVPIESNENVKFDGVAASSSSKVNDIITHNEVIKTKLVGQVD</sequence>
<dbReference type="OrthoDB" id="10049357at2759"/>
<organism evidence="2 3">
    <name type="scientific">Trichonephila inaurata madagascariensis</name>
    <dbReference type="NCBI Taxonomy" id="2747483"/>
    <lineage>
        <taxon>Eukaryota</taxon>
        <taxon>Metazoa</taxon>
        <taxon>Ecdysozoa</taxon>
        <taxon>Arthropoda</taxon>
        <taxon>Chelicerata</taxon>
        <taxon>Arachnida</taxon>
        <taxon>Araneae</taxon>
        <taxon>Araneomorphae</taxon>
        <taxon>Entelegynae</taxon>
        <taxon>Araneoidea</taxon>
        <taxon>Nephilidae</taxon>
        <taxon>Trichonephila</taxon>
        <taxon>Trichonephila inaurata</taxon>
    </lineage>
</organism>
<reference evidence="2" key="1">
    <citation type="submission" date="2020-08" db="EMBL/GenBank/DDBJ databases">
        <title>Multicomponent nature underlies the extraordinary mechanical properties of spider dragline silk.</title>
        <authorList>
            <person name="Kono N."/>
            <person name="Nakamura H."/>
            <person name="Mori M."/>
            <person name="Yoshida Y."/>
            <person name="Ohtoshi R."/>
            <person name="Malay A.D."/>
            <person name="Moran D.A.P."/>
            <person name="Tomita M."/>
            <person name="Numata K."/>
            <person name="Arakawa K."/>
        </authorList>
    </citation>
    <scope>NUCLEOTIDE SEQUENCE</scope>
</reference>
<comment type="caution">
    <text evidence="2">The sequence shown here is derived from an EMBL/GenBank/DDBJ whole genome shotgun (WGS) entry which is preliminary data.</text>
</comment>
<evidence type="ECO:0000313" key="2">
    <source>
        <dbReference type="EMBL" id="GFY63039.1"/>
    </source>
</evidence>
<dbReference type="Gene3D" id="1.10.340.70">
    <property type="match status" value="1"/>
</dbReference>
<dbReference type="PANTHER" id="PTHR47331">
    <property type="entry name" value="PHD-TYPE DOMAIN-CONTAINING PROTEIN"/>
    <property type="match status" value="1"/>
</dbReference>
<name>A0A8X6Y150_9ARAC</name>
<dbReference type="EMBL" id="BMAV01014584">
    <property type="protein sequence ID" value="GFY63039.1"/>
    <property type="molecule type" value="Genomic_DNA"/>
</dbReference>
<keyword evidence="3" id="KW-1185">Reference proteome</keyword>
<evidence type="ECO:0000313" key="3">
    <source>
        <dbReference type="Proteomes" id="UP000886998"/>
    </source>
</evidence>
<protein>
    <submittedName>
        <fullName evidence="2">Integrase catalytic domain-containing protein</fullName>
    </submittedName>
</protein>
<feature type="domain" description="Integrase zinc-binding" evidence="1">
    <location>
        <begin position="156"/>
        <end position="206"/>
    </location>
</feature>
<dbReference type="Pfam" id="PF17921">
    <property type="entry name" value="Integrase_H2C2"/>
    <property type="match status" value="1"/>
</dbReference>
<accession>A0A8X6Y150</accession>
<gene>
    <name evidence="2" type="primary">AVEN_136580_1</name>
    <name evidence="2" type="ORF">TNIN_294371</name>
</gene>
<dbReference type="Proteomes" id="UP000886998">
    <property type="component" value="Unassembled WGS sequence"/>
</dbReference>
<evidence type="ECO:0000259" key="1">
    <source>
        <dbReference type="Pfam" id="PF17921"/>
    </source>
</evidence>